<sequence length="164" mass="18115">MIFRASGFEAFTLEFLRRILELTKAPVSVDDFRHLYFYGKYYGFFPYAAKALSRDSWGQFGAFLIQALSAGRDAALVELVELWKQVYDVVANYESSVAPVGACVTPGEFSSMDVEGGGEDVPLSEAEMCSIPARELGRHRHQSGANTLPPLVNANTPPHRIYAS</sequence>
<keyword evidence="3" id="KW-1185">Reference proteome</keyword>
<evidence type="ECO:0000256" key="1">
    <source>
        <dbReference type="SAM" id="MobiDB-lite"/>
    </source>
</evidence>
<name>A0A8K1D733_9PASS</name>
<organism evidence="2 3">
    <name type="scientific">Zosterops borbonicus</name>
    <dbReference type="NCBI Taxonomy" id="364589"/>
    <lineage>
        <taxon>Eukaryota</taxon>
        <taxon>Metazoa</taxon>
        <taxon>Chordata</taxon>
        <taxon>Craniata</taxon>
        <taxon>Vertebrata</taxon>
        <taxon>Euteleostomi</taxon>
        <taxon>Archelosauria</taxon>
        <taxon>Archosauria</taxon>
        <taxon>Dinosauria</taxon>
        <taxon>Saurischia</taxon>
        <taxon>Theropoda</taxon>
        <taxon>Coelurosauria</taxon>
        <taxon>Aves</taxon>
        <taxon>Neognathae</taxon>
        <taxon>Neoaves</taxon>
        <taxon>Telluraves</taxon>
        <taxon>Australaves</taxon>
        <taxon>Passeriformes</taxon>
        <taxon>Sylvioidea</taxon>
        <taxon>Zosteropidae</taxon>
        <taxon>Zosterops</taxon>
    </lineage>
</organism>
<dbReference type="Proteomes" id="UP000796761">
    <property type="component" value="Unassembled WGS sequence"/>
</dbReference>
<dbReference type="AlphaFoldDB" id="A0A8K1D733"/>
<gene>
    <name evidence="2" type="ORF">HGM15179_020359</name>
</gene>
<accession>A0A8K1D733</accession>
<protein>
    <submittedName>
        <fullName evidence="2">Uncharacterized protein</fullName>
    </submittedName>
</protein>
<dbReference type="EMBL" id="SWJQ01002214">
    <property type="protein sequence ID" value="TRZ06753.1"/>
    <property type="molecule type" value="Genomic_DNA"/>
</dbReference>
<reference evidence="2" key="1">
    <citation type="submission" date="2019-04" db="EMBL/GenBank/DDBJ databases">
        <title>Genome assembly of Zosterops borbonicus 15179.</title>
        <authorList>
            <person name="Leroy T."/>
            <person name="Anselmetti Y."/>
            <person name="Tilak M.-K."/>
            <person name="Nabholz B."/>
        </authorList>
    </citation>
    <scope>NUCLEOTIDE SEQUENCE</scope>
    <source>
        <strain evidence="2">HGM_15179</strain>
        <tissue evidence="2">Muscle</tissue>
    </source>
</reference>
<proteinExistence type="predicted"/>
<comment type="caution">
    <text evidence="2">The sequence shown here is derived from an EMBL/GenBank/DDBJ whole genome shotgun (WGS) entry which is preliminary data.</text>
</comment>
<feature type="region of interest" description="Disordered" evidence="1">
    <location>
        <begin position="142"/>
        <end position="164"/>
    </location>
</feature>
<evidence type="ECO:0000313" key="3">
    <source>
        <dbReference type="Proteomes" id="UP000796761"/>
    </source>
</evidence>
<evidence type="ECO:0000313" key="2">
    <source>
        <dbReference type="EMBL" id="TRZ06753.1"/>
    </source>
</evidence>